<evidence type="ECO:0000256" key="6">
    <source>
        <dbReference type="ARBA" id="ARBA00023237"/>
    </source>
</evidence>
<protein>
    <recommendedName>
        <fullName evidence="3">Nucleoside-specific channel-forming protein Tsx</fullName>
    </recommendedName>
</protein>
<keyword evidence="5" id="KW-0472">Membrane</keyword>
<dbReference type="Proteomes" id="UP000019183">
    <property type="component" value="Unassembled WGS sequence"/>
</dbReference>
<organism evidence="7 8">
    <name type="scientific">Klebsiella pneumoniae IS43</name>
    <dbReference type="NCBI Taxonomy" id="1432552"/>
    <lineage>
        <taxon>Bacteria</taxon>
        <taxon>Pseudomonadati</taxon>
        <taxon>Pseudomonadota</taxon>
        <taxon>Gammaproteobacteria</taxon>
        <taxon>Enterobacterales</taxon>
        <taxon>Enterobacteriaceae</taxon>
        <taxon>Klebsiella/Raoultella group</taxon>
        <taxon>Klebsiella</taxon>
        <taxon>Klebsiella pneumoniae complex</taxon>
    </lineage>
</organism>
<dbReference type="Pfam" id="PF03502">
    <property type="entry name" value="Channel_Tsx"/>
    <property type="match status" value="1"/>
</dbReference>
<comment type="caution">
    <text evidence="7">The sequence shown here is derived from an EMBL/GenBank/DDBJ whole genome shotgun (WGS) entry which is preliminary data.</text>
</comment>
<dbReference type="NCBIfam" id="NF011686">
    <property type="entry name" value="PRK15106.1"/>
    <property type="match status" value="1"/>
</dbReference>
<keyword evidence="4" id="KW-0732">Signal</keyword>
<keyword evidence="8" id="KW-1185">Reference proteome</keyword>
<comment type="similarity">
    <text evidence="2">Belongs to the nucleoside-specific channel-forming outer membrane porin (Tsx) (TC 1.B.10) family.</text>
</comment>
<dbReference type="eggNOG" id="COG3248">
    <property type="taxonomic scope" value="Bacteria"/>
</dbReference>
<evidence type="ECO:0000313" key="8">
    <source>
        <dbReference type="Proteomes" id="UP000019183"/>
    </source>
</evidence>
<comment type="subcellular location">
    <subcellularLocation>
        <location evidence="1">Cell outer membrane</location>
        <topology evidence="1">Multi-pass membrane protein</topology>
    </subcellularLocation>
</comment>
<dbReference type="InterPro" id="IPR018013">
    <property type="entry name" value="Channel_Tsx-like"/>
</dbReference>
<evidence type="ECO:0000256" key="1">
    <source>
        <dbReference type="ARBA" id="ARBA00004571"/>
    </source>
</evidence>
<evidence type="ECO:0000256" key="5">
    <source>
        <dbReference type="ARBA" id="ARBA00023136"/>
    </source>
</evidence>
<evidence type="ECO:0000256" key="2">
    <source>
        <dbReference type="ARBA" id="ARBA00008728"/>
    </source>
</evidence>
<dbReference type="Gene3D" id="2.40.230.20">
    <property type="entry name" value="Nucleoside-specific channel-forming protein, Tsx-like"/>
    <property type="match status" value="1"/>
</dbReference>
<dbReference type="InterPro" id="IPR003055">
    <property type="entry name" value="Channel_Tsx"/>
</dbReference>
<dbReference type="AlphaFoldDB" id="W1DKV0"/>
<dbReference type="PRINTS" id="PR01277">
    <property type="entry name" value="CHANNELTSX"/>
</dbReference>
<dbReference type="GO" id="GO:0005337">
    <property type="term" value="F:nucleoside transmembrane transporter activity"/>
    <property type="evidence" value="ECO:0007669"/>
    <property type="project" value="InterPro"/>
</dbReference>
<accession>W1DKV0</accession>
<dbReference type="EMBL" id="CBWK010000340">
    <property type="protein sequence ID" value="CDL09300.1"/>
    <property type="molecule type" value="Genomic_DNA"/>
</dbReference>
<reference evidence="7" key="1">
    <citation type="submission" date="2013-10" db="EMBL/GenBank/DDBJ databases">
        <title>Antibiotic resistance diversity of beta-lactamase producers in the General Hospital Vienna.</title>
        <authorList>
            <person name="Barisic I."/>
            <person name="Mitteregger D."/>
            <person name="Hirschl A.M."/>
            <person name="Noehammer C."/>
            <person name="Wiesinger-Mayr H."/>
        </authorList>
    </citation>
    <scope>NUCLEOTIDE SEQUENCE [LARGE SCALE GENOMIC DNA]</scope>
    <source>
        <strain evidence="7">IS43</strain>
    </source>
</reference>
<sequence length="341" mass="39108">MFWLCETTRIFVSNDSYNRPPQKDEIFRKRFGTSFNAFRLNLNSGITMKKTLLAAGAVVALSTTFAAGAAENDKPQYLSDWWHQSVNVVGSYHTRFGPQIRNDTYLEYEAFAKKDWFDFYGYIDAPVFFGGNSTAKGIWNKGSPLFMEIEPRFSIDKLTNTDLSFGPFKEWYFANNYIYDMGRNDSQEQSTWYMGLGTDIDTGLPMSLSLNVYAKYQWQNYGASNENEWDGYRFKVKYFVPLTDLWGGSLSYIGFTNFDWGSDLGDDNFYDLNGKHARTSNSIASSHILALNYAHWHYSIVARYFHNGGQWADDAKLNFGDGPFSVRSTGWGGYFVVGYNF</sequence>
<dbReference type="SUPFAM" id="SSF111364">
    <property type="entry name" value="Tsx-like channel"/>
    <property type="match status" value="1"/>
</dbReference>
<name>W1DKV0_KLEPN</name>
<dbReference type="GO" id="GO:0009279">
    <property type="term" value="C:cell outer membrane"/>
    <property type="evidence" value="ECO:0007669"/>
    <property type="project" value="UniProtKB-SubCell"/>
</dbReference>
<evidence type="ECO:0000256" key="4">
    <source>
        <dbReference type="ARBA" id="ARBA00022729"/>
    </source>
</evidence>
<evidence type="ECO:0000256" key="3">
    <source>
        <dbReference type="ARBA" id="ARBA00014794"/>
    </source>
</evidence>
<dbReference type="InterPro" id="IPR036777">
    <property type="entry name" value="Channel_Tsx-like_sf"/>
</dbReference>
<keyword evidence="6" id="KW-0998">Cell outer membrane</keyword>
<proteinExistence type="inferred from homology"/>
<evidence type="ECO:0000313" key="7">
    <source>
        <dbReference type="EMBL" id="CDL09300.1"/>
    </source>
</evidence>